<dbReference type="InterPro" id="IPR001126">
    <property type="entry name" value="UmuC"/>
</dbReference>
<evidence type="ECO:0000256" key="3">
    <source>
        <dbReference type="ARBA" id="ARBA00004123"/>
    </source>
</evidence>
<dbReference type="InterPro" id="IPR043502">
    <property type="entry name" value="DNA/RNA_pol_sf"/>
</dbReference>
<dbReference type="EC" id="2.7.7.7" evidence="5"/>
<dbReference type="EMBL" id="JRES01000704">
    <property type="protein sequence ID" value="KNC29059.1"/>
    <property type="molecule type" value="Genomic_DNA"/>
</dbReference>
<dbReference type="InterPro" id="IPR041298">
    <property type="entry name" value="UBZ3"/>
</dbReference>
<keyword evidence="7" id="KW-0548">Nucleotidyltransferase</keyword>
<dbReference type="InterPro" id="IPR043128">
    <property type="entry name" value="Rev_trsase/Diguanyl_cyclase"/>
</dbReference>
<dbReference type="FunFam" id="1.10.150.20:FF:000014">
    <property type="entry name" value="Polymerase (DNA directed), eta"/>
    <property type="match status" value="1"/>
</dbReference>
<feature type="compositionally biased region" description="Low complexity" evidence="18">
    <location>
        <begin position="485"/>
        <end position="496"/>
    </location>
</feature>
<dbReference type="OMA" id="DICENNR"/>
<dbReference type="SUPFAM" id="SSF100879">
    <property type="entry name" value="Lesion bypass DNA polymerase (Y-family), little finger domain"/>
    <property type="match status" value="1"/>
</dbReference>
<comment type="subcellular location">
    <subcellularLocation>
        <location evidence="3">Nucleus</location>
    </subcellularLocation>
</comment>
<evidence type="ECO:0000256" key="2">
    <source>
        <dbReference type="ARBA" id="ARBA00001946"/>
    </source>
</evidence>
<evidence type="ECO:0000256" key="14">
    <source>
        <dbReference type="ARBA" id="ARBA00023204"/>
    </source>
</evidence>
<comment type="similarity">
    <text evidence="4">Belongs to the DNA polymerase type-Y family.</text>
</comment>
<keyword evidence="8" id="KW-0479">Metal-binding</keyword>
<dbReference type="PANTHER" id="PTHR45873">
    <property type="entry name" value="DNA POLYMERASE ETA"/>
    <property type="match status" value="1"/>
</dbReference>
<evidence type="ECO:0000256" key="18">
    <source>
        <dbReference type="SAM" id="MobiDB-lite"/>
    </source>
</evidence>
<keyword evidence="15" id="KW-0539">Nucleus</keyword>
<feature type="compositionally biased region" description="Polar residues" evidence="18">
    <location>
        <begin position="689"/>
        <end position="709"/>
    </location>
</feature>
<evidence type="ECO:0000256" key="4">
    <source>
        <dbReference type="ARBA" id="ARBA00010945"/>
    </source>
</evidence>
<dbReference type="GO" id="GO:0005657">
    <property type="term" value="C:replication fork"/>
    <property type="evidence" value="ECO:0007669"/>
    <property type="project" value="TreeGrafter"/>
</dbReference>
<keyword evidence="11" id="KW-0862">Zinc</keyword>
<dbReference type="FunFam" id="3.40.1170.60:FF:000003">
    <property type="entry name" value="DNA polymerase eta"/>
    <property type="match status" value="1"/>
</dbReference>
<dbReference type="GO" id="GO:0003684">
    <property type="term" value="F:damaged DNA binding"/>
    <property type="evidence" value="ECO:0007669"/>
    <property type="project" value="InterPro"/>
</dbReference>
<accession>A0A0L0CC89</accession>
<dbReference type="Gene3D" id="3.40.1170.60">
    <property type="match status" value="1"/>
</dbReference>
<feature type="compositionally biased region" description="Low complexity" evidence="18">
    <location>
        <begin position="850"/>
        <end position="861"/>
    </location>
</feature>
<gene>
    <name evidence="21" type="ORF">FF38_00697</name>
</gene>
<name>A0A0L0CC89_LUCCU</name>
<keyword evidence="22" id="KW-1185">Reference proteome</keyword>
<dbReference type="PIRSF" id="PIRSF036603">
    <property type="entry name" value="DPol_eta"/>
    <property type="match status" value="1"/>
</dbReference>
<keyword evidence="12" id="KW-0460">Magnesium</keyword>
<dbReference type="Pfam" id="PF11799">
    <property type="entry name" value="IMS_C"/>
    <property type="match status" value="1"/>
</dbReference>
<protein>
    <recommendedName>
        <fullName evidence="16">DNA polymerase eta</fullName>
        <ecNumber evidence="5">2.7.7.7</ecNumber>
    </recommendedName>
</protein>
<dbReference type="PANTHER" id="PTHR45873:SF1">
    <property type="entry name" value="DNA POLYMERASE ETA"/>
    <property type="match status" value="1"/>
</dbReference>
<dbReference type="AlphaFoldDB" id="A0A0L0CC89"/>
<evidence type="ECO:0000256" key="7">
    <source>
        <dbReference type="ARBA" id="ARBA00022695"/>
    </source>
</evidence>
<evidence type="ECO:0000256" key="9">
    <source>
        <dbReference type="ARBA" id="ARBA00022763"/>
    </source>
</evidence>
<dbReference type="GO" id="GO:0003887">
    <property type="term" value="F:DNA-directed DNA polymerase activity"/>
    <property type="evidence" value="ECO:0007669"/>
    <property type="project" value="UniProtKB-EC"/>
</dbReference>
<feature type="domain" description="UBZ3-type" evidence="20">
    <location>
        <begin position="800"/>
        <end position="836"/>
    </location>
</feature>
<dbReference type="Pfam" id="PF21704">
    <property type="entry name" value="POLH-Rev1_HhH"/>
    <property type="match status" value="1"/>
</dbReference>
<dbReference type="GO" id="GO:0042276">
    <property type="term" value="P:error-prone translesion synthesis"/>
    <property type="evidence" value="ECO:0007669"/>
    <property type="project" value="TreeGrafter"/>
</dbReference>
<sequence length="992" mass="111474">MSNSTSARNFVPITSKYDRVVLLVDMDCFYCQVEEKLDPSLKNQPLAVVQYNAWRGGGIIAVNYAARAKGVTRHMRGDEAKEQCPEIQLVKVPNVREKADLTKYREAGKEVANVLQRFTPLLERASVDEAYLDITDSVNKRLQAMNDGTFVLQPQELVNTYAVGFSTIEEFVTTITSSFITNPLADDDNFYRNFQENDVPAVRQSNIRLLLGASIASEIRSAVKAETSYECSAGIAHNKILAKLACGINKPNKQTILPLAQISGLFETLPVGKIKGLGAKFGEEVCERLSVRYLGQLLKFTEAELQKKFDEKNGTWLYNICRGIDLEAVTPRFYSKSIGCCKKFPGRNNITGIKTLQHWLNELANEINERLEKDICENNRRAKQMVVNFIQEFDGEEVSSSRSAPLQCYDTEVLAKASLEIIKANTKQFFRSGSESVLNNPIKFLGISVGKFETISNSQNNIQQMFAQQAAKKQKVKIDNKDETNTSSETSNSTAKTENEFINSNAIKEVPKESKNQSVKSFFLNALKNEPQKEQKTVIIGHSNMNGITKPTSSSQVGIVTKPQDKFTISRNDSIKPVPLKSFFSKVFKNNKESTKSIASSSSTTEELDITSTSNVNISSNELNDLIGDINAIQSEENIQNENNTSCNNLINTELQVNSKVSNRHENNLSKPKSFFARVLKKNEDVTKSLDSSSSTTENIPSNSNSNDTSNEVNDIINNINTIESEETDYNSMKQYENNPSYNNSINEEVAIYDSNTPMSKTEPINMKRKYDAITDNEENKPTDYRSQYAEFAIPEFRPEFLEFTNCSKCGAKILNDSTSIQTHQDHHFAQELSQQQRHEFRDEIRTKINSSKSPPNNVNNKKSKKVQHLNNSIKKPKNADITKFLKPSTLSSSSICEQNQSSENSNTKNMEICDICKLPISIDEILEHKDFHMAKDLQRKLNQLEVNTVEVVKKPVSNLSRKSLNSSMMAPSRSSKVTAKPITQFFTQSNM</sequence>
<evidence type="ECO:0000256" key="15">
    <source>
        <dbReference type="ARBA" id="ARBA00023242"/>
    </source>
</evidence>
<dbReference type="FunFam" id="3.30.1490.100:FF:000007">
    <property type="entry name" value="DNA polymerase eta"/>
    <property type="match status" value="1"/>
</dbReference>
<dbReference type="GO" id="GO:0035861">
    <property type="term" value="C:site of double-strand break"/>
    <property type="evidence" value="ECO:0007669"/>
    <property type="project" value="TreeGrafter"/>
</dbReference>
<dbReference type="InterPro" id="IPR036775">
    <property type="entry name" value="DNA_pol_Y-fam_lit_finger_sf"/>
</dbReference>
<dbReference type="Pfam" id="PF18439">
    <property type="entry name" value="zf_UBZ"/>
    <property type="match status" value="2"/>
</dbReference>
<evidence type="ECO:0000256" key="16">
    <source>
        <dbReference type="ARBA" id="ARBA00044975"/>
    </source>
</evidence>
<evidence type="ECO:0000259" key="19">
    <source>
        <dbReference type="PROSITE" id="PS50173"/>
    </source>
</evidence>
<proteinExistence type="inferred from homology"/>
<feature type="region of interest" description="Disordered" evidence="18">
    <location>
        <begin position="473"/>
        <end position="513"/>
    </location>
</feature>
<dbReference type="OrthoDB" id="5723at2759"/>
<dbReference type="PROSITE" id="PS50173">
    <property type="entry name" value="UMUC"/>
    <property type="match status" value="1"/>
</dbReference>
<feature type="domain" description="UBZ3-type" evidence="20">
    <location>
        <begin position="907"/>
        <end position="941"/>
    </location>
</feature>
<dbReference type="Proteomes" id="UP000037069">
    <property type="component" value="Unassembled WGS sequence"/>
</dbReference>
<evidence type="ECO:0000256" key="1">
    <source>
        <dbReference type="ARBA" id="ARBA00001936"/>
    </source>
</evidence>
<feature type="region of interest" description="Disordered" evidence="18">
    <location>
        <begin position="686"/>
        <end position="713"/>
    </location>
</feature>
<evidence type="ECO:0000256" key="5">
    <source>
        <dbReference type="ARBA" id="ARBA00012417"/>
    </source>
</evidence>
<dbReference type="InterPro" id="IPR017961">
    <property type="entry name" value="DNA_pol_Y-fam_little_finger"/>
</dbReference>
<dbReference type="Gene3D" id="3.30.1490.100">
    <property type="entry name" value="DNA polymerase, Y-family, little finger domain"/>
    <property type="match status" value="1"/>
</dbReference>
<dbReference type="STRING" id="7375.A0A0L0CC89"/>
<comment type="catalytic activity">
    <reaction evidence="17">
        <text>DNA(n) + a 2'-deoxyribonucleoside 5'-triphosphate = DNA(n+1) + diphosphate</text>
        <dbReference type="Rhea" id="RHEA:22508"/>
        <dbReference type="Rhea" id="RHEA-COMP:17339"/>
        <dbReference type="Rhea" id="RHEA-COMP:17340"/>
        <dbReference type="ChEBI" id="CHEBI:33019"/>
        <dbReference type="ChEBI" id="CHEBI:61560"/>
        <dbReference type="ChEBI" id="CHEBI:173112"/>
        <dbReference type="EC" id="2.7.7.7"/>
    </reaction>
</comment>
<comment type="cofactor">
    <cofactor evidence="2">
        <name>Mg(2+)</name>
        <dbReference type="ChEBI" id="CHEBI:18420"/>
    </cofactor>
</comment>
<keyword evidence="9" id="KW-0227">DNA damage</keyword>
<comment type="caution">
    <text evidence="21">The sequence shown here is derived from an EMBL/GenBank/DDBJ whole genome shotgun (WGS) entry which is preliminary data.</text>
</comment>
<dbReference type="GO" id="GO:0008270">
    <property type="term" value="F:zinc ion binding"/>
    <property type="evidence" value="ECO:0007669"/>
    <property type="project" value="UniProtKB-KW"/>
</dbReference>
<dbReference type="InterPro" id="IPR052230">
    <property type="entry name" value="DNA_polymerase_eta"/>
</dbReference>
<feature type="domain" description="UmuC" evidence="19">
    <location>
        <begin position="21"/>
        <end position="278"/>
    </location>
</feature>
<keyword evidence="6" id="KW-0808">Transferase</keyword>
<evidence type="ECO:0000256" key="8">
    <source>
        <dbReference type="ARBA" id="ARBA00022723"/>
    </source>
</evidence>
<evidence type="ECO:0000256" key="11">
    <source>
        <dbReference type="ARBA" id="ARBA00022833"/>
    </source>
</evidence>
<evidence type="ECO:0000313" key="21">
    <source>
        <dbReference type="EMBL" id="KNC29059.1"/>
    </source>
</evidence>
<dbReference type="GO" id="GO:0006281">
    <property type="term" value="P:DNA repair"/>
    <property type="evidence" value="ECO:0007669"/>
    <property type="project" value="UniProtKB-KW"/>
</dbReference>
<dbReference type="SUPFAM" id="SSF56672">
    <property type="entry name" value="DNA/RNA polymerases"/>
    <property type="match status" value="1"/>
</dbReference>
<feature type="region of interest" description="Disordered" evidence="18">
    <location>
        <begin position="848"/>
        <end position="868"/>
    </location>
</feature>
<dbReference type="GO" id="GO:0005634">
    <property type="term" value="C:nucleus"/>
    <property type="evidence" value="ECO:0007669"/>
    <property type="project" value="UniProtKB-SubCell"/>
</dbReference>
<dbReference type="Gene3D" id="3.30.70.270">
    <property type="match status" value="1"/>
</dbReference>
<keyword evidence="14" id="KW-0234">DNA repair</keyword>
<keyword evidence="13" id="KW-0832">Ubl conjugation</keyword>
<comment type="cofactor">
    <cofactor evidence="1">
        <name>Mn(2+)</name>
        <dbReference type="ChEBI" id="CHEBI:29035"/>
    </cofactor>
</comment>
<evidence type="ECO:0000256" key="12">
    <source>
        <dbReference type="ARBA" id="ARBA00022842"/>
    </source>
</evidence>
<evidence type="ECO:0000256" key="17">
    <source>
        <dbReference type="ARBA" id="ARBA00049244"/>
    </source>
</evidence>
<organism evidence="21 22">
    <name type="scientific">Lucilia cuprina</name>
    <name type="common">Green bottle fly</name>
    <name type="synonym">Australian sheep blowfly</name>
    <dbReference type="NCBI Taxonomy" id="7375"/>
    <lineage>
        <taxon>Eukaryota</taxon>
        <taxon>Metazoa</taxon>
        <taxon>Ecdysozoa</taxon>
        <taxon>Arthropoda</taxon>
        <taxon>Hexapoda</taxon>
        <taxon>Insecta</taxon>
        <taxon>Pterygota</taxon>
        <taxon>Neoptera</taxon>
        <taxon>Endopterygota</taxon>
        <taxon>Diptera</taxon>
        <taxon>Brachycera</taxon>
        <taxon>Muscomorpha</taxon>
        <taxon>Oestroidea</taxon>
        <taxon>Calliphoridae</taxon>
        <taxon>Luciliinae</taxon>
        <taxon>Lucilia</taxon>
    </lineage>
</organism>
<evidence type="ECO:0000256" key="10">
    <source>
        <dbReference type="ARBA" id="ARBA00022771"/>
    </source>
</evidence>
<evidence type="ECO:0000313" key="22">
    <source>
        <dbReference type="Proteomes" id="UP000037069"/>
    </source>
</evidence>
<dbReference type="PROSITE" id="PS51907">
    <property type="entry name" value="ZF_UBZ3"/>
    <property type="match status" value="2"/>
</dbReference>
<reference evidence="21 22" key="1">
    <citation type="journal article" date="2015" name="Nat. Commun.">
        <title>Lucilia cuprina genome unlocks parasitic fly biology to underpin future interventions.</title>
        <authorList>
            <person name="Anstead C.A."/>
            <person name="Korhonen P.K."/>
            <person name="Young N.D."/>
            <person name="Hall R.S."/>
            <person name="Jex A.R."/>
            <person name="Murali S.C."/>
            <person name="Hughes D.S."/>
            <person name="Lee S.F."/>
            <person name="Perry T."/>
            <person name="Stroehlein A.J."/>
            <person name="Ansell B.R."/>
            <person name="Breugelmans B."/>
            <person name="Hofmann A."/>
            <person name="Qu J."/>
            <person name="Dugan S."/>
            <person name="Lee S.L."/>
            <person name="Chao H."/>
            <person name="Dinh H."/>
            <person name="Han Y."/>
            <person name="Doddapaneni H.V."/>
            <person name="Worley K.C."/>
            <person name="Muzny D.M."/>
            <person name="Ioannidis P."/>
            <person name="Waterhouse R.M."/>
            <person name="Zdobnov E.M."/>
            <person name="James P.J."/>
            <person name="Bagnall N.H."/>
            <person name="Kotze A.C."/>
            <person name="Gibbs R.A."/>
            <person name="Richards S."/>
            <person name="Batterham P."/>
            <person name="Gasser R.B."/>
        </authorList>
    </citation>
    <scope>NUCLEOTIDE SEQUENCE [LARGE SCALE GENOMIC DNA]</scope>
    <source>
        <strain evidence="21 22">LS</strain>
        <tissue evidence="21">Full body</tissue>
    </source>
</reference>
<evidence type="ECO:0000259" key="20">
    <source>
        <dbReference type="PROSITE" id="PS51907"/>
    </source>
</evidence>
<dbReference type="Gene3D" id="1.10.150.20">
    <property type="entry name" value="5' to 3' exonuclease, C-terminal subdomain"/>
    <property type="match status" value="1"/>
</dbReference>
<keyword evidence="10" id="KW-0863">Zinc-finger</keyword>
<evidence type="ECO:0000256" key="13">
    <source>
        <dbReference type="ARBA" id="ARBA00022843"/>
    </source>
</evidence>
<evidence type="ECO:0000256" key="6">
    <source>
        <dbReference type="ARBA" id="ARBA00022679"/>
    </source>
</evidence>
<dbReference type="GO" id="GO:0009411">
    <property type="term" value="P:response to UV"/>
    <property type="evidence" value="ECO:0007669"/>
    <property type="project" value="UniProtKB-ARBA"/>
</dbReference>
<dbReference type="Pfam" id="PF00817">
    <property type="entry name" value="IMS"/>
    <property type="match status" value="1"/>
</dbReference>